<reference evidence="3 4" key="1">
    <citation type="submission" date="2020-09" db="EMBL/GenBank/DDBJ databases">
        <title>Roseomonas.</title>
        <authorList>
            <person name="Zhu W."/>
        </authorList>
    </citation>
    <scope>NUCLEOTIDE SEQUENCE [LARGE SCALE GENOMIC DNA]</scope>
    <source>
        <strain evidence="3 4">1311</strain>
    </source>
</reference>
<evidence type="ECO:0000259" key="2">
    <source>
        <dbReference type="Pfam" id="PF07589"/>
    </source>
</evidence>
<evidence type="ECO:0000313" key="4">
    <source>
        <dbReference type="Proteomes" id="UP001518990"/>
    </source>
</evidence>
<evidence type="ECO:0000313" key="3">
    <source>
        <dbReference type="EMBL" id="MBO1075646.1"/>
    </source>
</evidence>
<feature type="signal peptide" evidence="1">
    <location>
        <begin position="1"/>
        <end position="24"/>
    </location>
</feature>
<feature type="chain" id="PRO_5047292366" evidence="1">
    <location>
        <begin position="25"/>
        <end position="221"/>
    </location>
</feature>
<keyword evidence="4" id="KW-1185">Reference proteome</keyword>
<comment type="caution">
    <text evidence="3">The sequence shown here is derived from an EMBL/GenBank/DDBJ whole genome shotgun (WGS) entry which is preliminary data.</text>
</comment>
<gene>
    <name evidence="3" type="ORF">IAI60_13605</name>
</gene>
<keyword evidence="1" id="KW-0732">Signal</keyword>
<organism evidence="3 4">
    <name type="scientific">Roseomonas marmotae</name>
    <dbReference type="NCBI Taxonomy" id="2768161"/>
    <lineage>
        <taxon>Bacteria</taxon>
        <taxon>Pseudomonadati</taxon>
        <taxon>Pseudomonadota</taxon>
        <taxon>Alphaproteobacteria</taxon>
        <taxon>Acetobacterales</taxon>
        <taxon>Roseomonadaceae</taxon>
        <taxon>Roseomonas</taxon>
    </lineage>
</organism>
<evidence type="ECO:0000256" key="1">
    <source>
        <dbReference type="SAM" id="SignalP"/>
    </source>
</evidence>
<dbReference type="NCBIfam" id="TIGR02595">
    <property type="entry name" value="PEP_CTERM"/>
    <property type="match status" value="1"/>
</dbReference>
<protein>
    <submittedName>
        <fullName evidence="3">PEP-CTERM sorting domain-containing protein</fullName>
    </submittedName>
</protein>
<dbReference type="Proteomes" id="UP001518990">
    <property type="component" value="Unassembled WGS sequence"/>
</dbReference>
<accession>A0ABS3KDU2</accession>
<sequence>MRSKILGLAAAAAVTVASMATAMAAPVNFTVTGGSWSVGSGFGTGNSQLDVTFSSLVTAQSFSLNQGQTASFLFGSATLNETCINSGNTIADVLSGCGVGGSELDNLGVTANLTFTSPLASTVQSVAITGAIAGPVNDLFEPPLRITDFFIDFNPVTVNFGEGGEFVLNLSDLYFSSTGTITNAASVTLTATPVPEPASMALFAMGLLGLGAVHRARSRAA</sequence>
<dbReference type="EMBL" id="JACTNF010000013">
    <property type="protein sequence ID" value="MBO1075646.1"/>
    <property type="molecule type" value="Genomic_DNA"/>
</dbReference>
<feature type="domain" description="Ice-binding protein C-terminal" evidence="2">
    <location>
        <begin position="193"/>
        <end position="215"/>
    </location>
</feature>
<dbReference type="InterPro" id="IPR013424">
    <property type="entry name" value="Ice-binding_C"/>
</dbReference>
<name>A0ABS3KDU2_9PROT</name>
<proteinExistence type="predicted"/>
<dbReference type="RefSeq" id="WP_207448011.1">
    <property type="nucleotide sequence ID" value="NZ_CP061091.1"/>
</dbReference>
<dbReference type="Pfam" id="PF07589">
    <property type="entry name" value="PEP-CTERM"/>
    <property type="match status" value="1"/>
</dbReference>